<keyword evidence="2" id="KW-0865">Zymogen</keyword>
<name>Q4N069_THEPA</name>
<dbReference type="SMART" id="SM00848">
    <property type="entry name" value="Inhibitor_I29"/>
    <property type="match status" value="1"/>
</dbReference>
<evidence type="ECO:0000256" key="2">
    <source>
        <dbReference type="ARBA" id="ARBA00023145"/>
    </source>
</evidence>
<dbReference type="SUPFAM" id="SSF54001">
    <property type="entry name" value="Cysteine proteinases"/>
    <property type="match status" value="1"/>
</dbReference>
<reference evidence="8 9" key="1">
    <citation type="journal article" date="2005" name="Science">
        <title>Genome sequence of Theileria parva, a bovine pathogen that transforms lymphocytes.</title>
        <authorList>
            <person name="Gardner M.J."/>
            <person name="Bishop R."/>
            <person name="Shah T."/>
            <person name="de Villiers E.P."/>
            <person name="Carlton J.M."/>
            <person name="Hall N."/>
            <person name="Ren Q."/>
            <person name="Paulsen I.T."/>
            <person name="Pain A."/>
            <person name="Berriman M."/>
            <person name="Wilson R.J.M."/>
            <person name="Sato S."/>
            <person name="Ralph S.A."/>
            <person name="Mann D.J."/>
            <person name="Xiong Z."/>
            <person name="Shallom S.J."/>
            <person name="Weidman J."/>
            <person name="Jiang L."/>
            <person name="Lynn J."/>
            <person name="Weaver B."/>
            <person name="Shoaibi A."/>
            <person name="Domingo A.R."/>
            <person name="Wasawo D."/>
            <person name="Crabtree J."/>
            <person name="Wortman J.R."/>
            <person name="Haas B."/>
            <person name="Angiuoli S.V."/>
            <person name="Creasy T.H."/>
            <person name="Lu C."/>
            <person name="Suh B."/>
            <person name="Silva J.C."/>
            <person name="Utterback T.R."/>
            <person name="Feldblyum T.V."/>
            <person name="Pertea M."/>
            <person name="Allen J."/>
            <person name="Nierman W.C."/>
            <person name="Taracha E.L.N."/>
            <person name="Salzberg S.L."/>
            <person name="White O.R."/>
            <person name="Fitzhugh H.A."/>
            <person name="Morzaria S."/>
            <person name="Venter J.C."/>
            <person name="Fraser C.M."/>
            <person name="Nene V."/>
        </authorList>
    </citation>
    <scope>NUCLEOTIDE SEQUENCE [LARGE SCALE GENOMIC DNA]</scope>
    <source>
        <strain evidence="8 9">Muguga</strain>
    </source>
</reference>
<dbReference type="CDD" id="cd02248">
    <property type="entry name" value="Peptidase_C1A"/>
    <property type="match status" value="1"/>
</dbReference>
<dbReference type="EMBL" id="AAGK01000005">
    <property type="protein sequence ID" value="EAN31017.1"/>
    <property type="molecule type" value="Genomic_DNA"/>
</dbReference>
<dbReference type="Pfam" id="PF08246">
    <property type="entry name" value="Inhibitor_I29"/>
    <property type="match status" value="1"/>
</dbReference>
<dbReference type="eggNOG" id="KOG1543">
    <property type="taxonomic scope" value="Eukaryota"/>
</dbReference>
<keyword evidence="5" id="KW-0472">Membrane</keyword>
<dbReference type="GO" id="GO:0008234">
    <property type="term" value="F:cysteine-type peptidase activity"/>
    <property type="evidence" value="ECO:0007669"/>
    <property type="project" value="InterPro"/>
</dbReference>
<dbReference type="InterPro" id="IPR038765">
    <property type="entry name" value="Papain-like_cys_pep_sf"/>
</dbReference>
<dbReference type="PROSITE" id="PS00640">
    <property type="entry name" value="THIOL_PROTEASE_ASN"/>
    <property type="match status" value="1"/>
</dbReference>
<evidence type="ECO:0000313" key="8">
    <source>
        <dbReference type="EMBL" id="EAN31017.1"/>
    </source>
</evidence>
<dbReference type="GeneID" id="3500250"/>
<evidence type="ECO:0000256" key="4">
    <source>
        <dbReference type="ARBA" id="ARBA00023180"/>
    </source>
</evidence>
<keyword evidence="4" id="KW-0325">Glycoprotein</keyword>
<dbReference type="PANTHER" id="PTHR12411">
    <property type="entry name" value="CYSTEINE PROTEASE FAMILY C1-RELATED"/>
    <property type="match status" value="1"/>
</dbReference>
<dbReference type="InParanoid" id="Q4N069"/>
<dbReference type="SMR" id="Q4N069"/>
<accession>Q4N069</accession>
<feature type="transmembrane region" description="Helical" evidence="5">
    <location>
        <begin position="45"/>
        <end position="67"/>
    </location>
</feature>
<dbReference type="KEGG" id="tpv:TP03_0282"/>
<dbReference type="STRING" id="5875.Q4N069"/>
<evidence type="ECO:0000313" key="9">
    <source>
        <dbReference type="Proteomes" id="UP000001949"/>
    </source>
</evidence>
<dbReference type="InterPro" id="IPR025660">
    <property type="entry name" value="Pept_his_AS"/>
</dbReference>
<dbReference type="EC" id="3.4.22.-" evidence="8"/>
<comment type="similarity">
    <text evidence="1">Belongs to the peptidase C1 family.</text>
</comment>
<evidence type="ECO:0000256" key="5">
    <source>
        <dbReference type="SAM" id="Phobius"/>
    </source>
</evidence>
<dbReference type="SMART" id="SM00645">
    <property type="entry name" value="Pept_C1"/>
    <property type="match status" value="1"/>
</dbReference>
<evidence type="ECO:0000256" key="3">
    <source>
        <dbReference type="ARBA" id="ARBA00023157"/>
    </source>
</evidence>
<sequence length="461" mass="53158">MADTISSKHDFESSGFDKGMKLGRELTGDVESFPSSPRKIKFRSVLVSFLIFLFLAISASIIIYTFVSESLSVTNFSHKLSEHMDKNYPRMGKELKESYRNELIRLYKNRIITNDYALECETLVEFETFMAEFKKKYDHAERARRHLIFRQRYFDIKRQKGDKGYRLGINKFTDLTVEERRSVLSDYPPIKVSMDLNDKTERNQFIERHMSDPMYLVKLKKAKNLDNSIYDSSKITSDDLDWRRADVGTRVKDQGLDCSCCWAFASVAAVESVYQLLQDDDLDLSEQHLINCENRCSGCSGGYVDLALDYVKNKGLPKSSAVPYLSKEEKCVETDRGVYYIDMFLVNKGIDVFNKSLLWSPTVVNIGVTDSFFDYKSGIYDGECSVNLNHSVLLVGEGYDPKTKKRYWVIKNSWGRDWGEDGYMRLERTMTENDKCGILTVGLTPLFNHFLASEYVGHFAI</sequence>
<dbReference type="PROSITE" id="PS00639">
    <property type="entry name" value="THIOL_PROTEASE_HIS"/>
    <property type="match status" value="1"/>
</dbReference>
<dbReference type="Gene3D" id="3.90.70.10">
    <property type="entry name" value="Cysteine proteinases"/>
    <property type="match status" value="1"/>
</dbReference>
<dbReference type="Pfam" id="PF00112">
    <property type="entry name" value="Peptidase_C1"/>
    <property type="match status" value="1"/>
</dbReference>
<dbReference type="InterPro" id="IPR000668">
    <property type="entry name" value="Peptidase_C1A_C"/>
</dbReference>
<dbReference type="GO" id="GO:0006508">
    <property type="term" value="P:proteolysis"/>
    <property type="evidence" value="ECO:0007669"/>
    <property type="project" value="InterPro"/>
</dbReference>
<evidence type="ECO:0000259" key="6">
    <source>
        <dbReference type="SMART" id="SM00645"/>
    </source>
</evidence>
<keyword evidence="5" id="KW-1133">Transmembrane helix</keyword>
<keyword evidence="9" id="KW-1185">Reference proteome</keyword>
<dbReference type="AlphaFoldDB" id="Q4N069"/>
<dbReference type="InterPro" id="IPR039417">
    <property type="entry name" value="Peptidase_C1A_papain-like"/>
</dbReference>
<evidence type="ECO:0000256" key="1">
    <source>
        <dbReference type="ARBA" id="ARBA00008455"/>
    </source>
</evidence>
<gene>
    <name evidence="8" type="ordered locus">TP03_0282</name>
</gene>
<dbReference type="InterPro" id="IPR025661">
    <property type="entry name" value="Pept_asp_AS"/>
</dbReference>
<organism evidence="8 9">
    <name type="scientific">Theileria parva</name>
    <name type="common">East coast fever infection agent</name>
    <dbReference type="NCBI Taxonomy" id="5875"/>
    <lineage>
        <taxon>Eukaryota</taxon>
        <taxon>Sar</taxon>
        <taxon>Alveolata</taxon>
        <taxon>Apicomplexa</taxon>
        <taxon>Aconoidasida</taxon>
        <taxon>Piroplasmida</taxon>
        <taxon>Theileriidae</taxon>
        <taxon>Theileria</taxon>
    </lineage>
</organism>
<evidence type="ECO:0000259" key="7">
    <source>
        <dbReference type="SMART" id="SM00848"/>
    </source>
</evidence>
<comment type="caution">
    <text evidence="8">The sequence shown here is derived from an EMBL/GenBank/DDBJ whole genome shotgun (WGS) entry which is preliminary data.</text>
</comment>
<dbReference type="OMA" id="DEMIPSW"/>
<keyword evidence="8" id="KW-0378">Hydrolase</keyword>
<keyword evidence="3" id="KW-1015">Disulfide bond</keyword>
<feature type="domain" description="Peptidase C1A papain C-terminal" evidence="6">
    <location>
        <begin position="236"/>
        <end position="446"/>
    </location>
</feature>
<dbReference type="InterPro" id="IPR013201">
    <property type="entry name" value="Prot_inhib_I29"/>
</dbReference>
<dbReference type="MEROPS" id="I29.003"/>
<protein>
    <submittedName>
        <fullName evidence="8">Cysteine proteinase, putative</fullName>
        <ecNumber evidence="8">3.4.22.-</ecNumber>
    </submittedName>
</protein>
<keyword evidence="5" id="KW-0812">Transmembrane</keyword>
<dbReference type="Proteomes" id="UP000001949">
    <property type="component" value="Unassembled WGS sequence"/>
</dbReference>
<feature type="domain" description="Cathepsin propeptide inhibitor" evidence="7">
    <location>
        <begin position="126"/>
        <end position="180"/>
    </location>
</feature>
<dbReference type="VEuPathDB" id="PiroplasmaDB:TpMuguga_03g00282"/>
<proteinExistence type="inferred from homology"/>
<dbReference type="InterPro" id="IPR013128">
    <property type="entry name" value="Peptidase_C1A"/>
</dbReference>